<keyword evidence="3" id="KW-1185">Reference proteome</keyword>
<evidence type="ECO:0000313" key="2">
    <source>
        <dbReference type="EMBL" id="KAK2577554.1"/>
    </source>
</evidence>
<feature type="coiled-coil region" evidence="1">
    <location>
        <begin position="42"/>
        <end position="69"/>
    </location>
</feature>
<sequence>MTIVEIATYIATNIYNDGYNNILLMLHELNITIGRDCQEMCNDEDEHRILLAEKRAQEATKEVRTALRKSRLSLEGQQLAEEGPLYGAGIAD</sequence>
<dbReference type="AlphaFoldDB" id="A0AAD9RDA4"/>
<dbReference type="EMBL" id="JAIFRP010004331">
    <property type="protein sequence ID" value="KAK2577554.1"/>
    <property type="molecule type" value="Genomic_DNA"/>
</dbReference>
<name>A0AAD9RDA4_9HYME</name>
<proteinExistence type="predicted"/>
<reference evidence="2" key="2">
    <citation type="journal article" date="2023" name="Commun. Biol.">
        <title>Intrasexual cuticular hydrocarbon dimorphism in a wasp sheds light on hydrocarbon biosynthesis genes in Hymenoptera.</title>
        <authorList>
            <person name="Moris V.C."/>
            <person name="Podsiadlowski L."/>
            <person name="Martin S."/>
            <person name="Oeyen J.P."/>
            <person name="Donath A."/>
            <person name="Petersen M."/>
            <person name="Wilbrandt J."/>
            <person name="Misof B."/>
            <person name="Liedtke D."/>
            <person name="Thamm M."/>
            <person name="Scheiner R."/>
            <person name="Schmitt T."/>
            <person name="Niehuis O."/>
        </authorList>
    </citation>
    <scope>NUCLEOTIDE SEQUENCE</scope>
    <source>
        <strain evidence="2">GBR_01_08_01A</strain>
    </source>
</reference>
<reference evidence="2" key="1">
    <citation type="submission" date="2021-08" db="EMBL/GenBank/DDBJ databases">
        <authorList>
            <person name="Misof B."/>
            <person name="Oliver O."/>
            <person name="Podsiadlowski L."/>
            <person name="Donath A."/>
            <person name="Peters R."/>
            <person name="Mayer C."/>
            <person name="Rust J."/>
            <person name="Gunkel S."/>
            <person name="Lesny P."/>
            <person name="Martin S."/>
            <person name="Oeyen J.P."/>
            <person name="Petersen M."/>
            <person name="Panagiotis P."/>
            <person name="Wilbrandt J."/>
            <person name="Tanja T."/>
        </authorList>
    </citation>
    <scope>NUCLEOTIDE SEQUENCE</scope>
    <source>
        <strain evidence="2">GBR_01_08_01A</strain>
        <tissue evidence="2">Thorax + abdomen</tissue>
    </source>
</reference>
<protein>
    <submittedName>
        <fullName evidence="2">Uncharacterized protein</fullName>
    </submittedName>
</protein>
<comment type="caution">
    <text evidence="2">The sequence shown here is derived from an EMBL/GenBank/DDBJ whole genome shotgun (WGS) entry which is preliminary data.</text>
</comment>
<dbReference type="Proteomes" id="UP001258017">
    <property type="component" value="Unassembled WGS sequence"/>
</dbReference>
<evidence type="ECO:0000313" key="3">
    <source>
        <dbReference type="Proteomes" id="UP001258017"/>
    </source>
</evidence>
<keyword evidence="1" id="KW-0175">Coiled coil</keyword>
<gene>
    <name evidence="2" type="ORF">KPH14_000787</name>
</gene>
<organism evidence="2 3">
    <name type="scientific">Odynerus spinipes</name>
    <dbReference type="NCBI Taxonomy" id="1348599"/>
    <lineage>
        <taxon>Eukaryota</taxon>
        <taxon>Metazoa</taxon>
        <taxon>Ecdysozoa</taxon>
        <taxon>Arthropoda</taxon>
        <taxon>Hexapoda</taxon>
        <taxon>Insecta</taxon>
        <taxon>Pterygota</taxon>
        <taxon>Neoptera</taxon>
        <taxon>Endopterygota</taxon>
        <taxon>Hymenoptera</taxon>
        <taxon>Apocrita</taxon>
        <taxon>Aculeata</taxon>
        <taxon>Vespoidea</taxon>
        <taxon>Vespidae</taxon>
        <taxon>Eumeninae</taxon>
        <taxon>Odynerus</taxon>
    </lineage>
</organism>
<evidence type="ECO:0000256" key="1">
    <source>
        <dbReference type="SAM" id="Coils"/>
    </source>
</evidence>
<accession>A0AAD9RDA4</accession>